<dbReference type="AlphaFoldDB" id="A0A1J5RR83"/>
<dbReference type="InterPro" id="IPR001708">
    <property type="entry name" value="YidC/ALB3/OXA1/COX18"/>
</dbReference>
<protein>
    <recommendedName>
        <fullName evidence="3">Membrane protein insertase YidC</fullName>
    </recommendedName>
    <alternativeName>
        <fullName evidence="12">Foldase YidC</fullName>
    </alternativeName>
    <alternativeName>
        <fullName evidence="11">Membrane integrase YidC</fullName>
    </alternativeName>
</protein>
<feature type="transmembrane region" description="Helical" evidence="13">
    <location>
        <begin position="462"/>
        <end position="479"/>
    </location>
</feature>
<dbReference type="InterPro" id="IPR019998">
    <property type="entry name" value="Membr_insert_YidC"/>
</dbReference>
<evidence type="ECO:0000256" key="13">
    <source>
        <dbReference type="SAM" id="Phobius"/>
    </source>
</evidence>
<evidence type="ECO:0000256" key="12">
    <source>
        <dbReference type="ARBA" id="ARBA00033342"/>
    </source>
</evidence>
<keyword evidence="6 13" id="KW-0812">Transmembrane</keyword>
<dbReference type="GO" id="GO:0005886">
    <property type="term" value="C:plasma membrane"/>
    <property type="evidence" value="ECO:0007669"/>
    <property type="project" value="UniProtKB-SubCell"/>
</dbReference>
<keyword evidence="4" id="KW-0813">Transport</keyword>
<feature type="domain" description="Membrane insertase YidC/Oxa/ALB C-terminal" evidence="14">
    <location>
        <begin position="352"/>
        <end position="530"/>
    </location>
</feature>
<name>A0A1J5RR83_9ZZZZ</name>
<evidence type="ECO:0000256" key="11">
    <source>
        <dbReference type="ARBA" id="ARBA00033245"/>
    </source>
</evidence>
<dbReference type="GO" id="GO:0032977">
    <property type="term" value="F:membrane insertase activity"/>
    <property type="evidence" value="ECO:0007669"/>
    <property type="project" value="InterPro"/>
</dbReference>
<evidence type="ECO:0000256" key="9">
    <source>
        <dbReference type="ARBA" id="ARBA00023136"/>
    </source>
</evidence>
<comment type="caution">
    <text evidence="16">The sequence shown here is derived from an EMBL/GenBank/DDBJ whole genome shotgun (WGS) entry which is preliminary data.</text>
</comment>
<feature type="transmembrane region" description="Helical" evidence="13">
    <location>
        <begin position="421"/>
        <end position="442"/>
    </location>
</feature>
<dbReference type="NCBIfam" id="TIGR03593">
    <property type="entry name" value="yidC_nterm"/>
    <property type="match status" value="1"/>
</dbReference>
<accession>A0A1J5RR83</accession>
<evidence type="ECO:0000256" key="2">
    <source>
        <dbReference type="ARBA" id="ARBA00010527"/>
    </source>
</evidence>
<keyword evidence="9 13" id="KW-0472">Membrane</keyword>
<dbReference type="InterPro" id="IPR038221">
    <property type="entry name" value="YidC_periplasmic_sf"/>
</dbReference>
<feature type="transmembrane region" description="Helical" evidence="13">
    <location>
        <begin position="491"/>
        <end position="516"/>
    </location>
</feature>
<feature type="transmembrane region" description="Helical" evidence="13">
    <location>
        <begin position="328"/>
        <end position="345"/>
    </location>
</feature>
<dbReference type="PRINTS" id="PR00701">
    <property type="entry name" value="60KDINNERMP"/>
</dbReference>
<comment type="similarity">
    <text evidence="2">Belongs to the OXA1/ALB3/YidC family. Type 1 subfamily.</text>
</comment>
<dbReference type="InterPro" id="IPR047196">
    <property type="entry name" value="YidC_ALB_C"/>
</dbReference>
<evidence type="ECO:0000313" key="16">
    <source>
        <dbReference type="EMBL" id="OIQ90573.1"/>
    </source>
</evidence>
<dbReference type="PRINTS" id="PR01900">
    <property type="entry name" value="YIDCPROTEIN"/>
</dbReference>
<comment type="subcellular location">
    <subcellularLocation>
        <location evidence="1">Cell inner membrane</location>
        <topology evidence="1">Multi-pass membrane protein</topology>
    </subcellularLocation>
</comment>
<dbReference type="CDD" id="cd20070">
    <property type="entry name" value="5TM_YidC_Alb3"/>
    <property type="match status" value="1"/>
</dbReference>
<dbReference type="Pfam" id="PF14849">
    <property type="entry name" value="YidC_periplas"/>
    <property type="match status" value="1"/>
</dbReference>
<evidence type="ECO:0000256" key="7">
    <source>
        <dbReference type="ARBA" id="ARBA00022927"/>
    </source>
</evidence>
<keyword evidence="5" id="KW-1003">Cell membrane</keyword>
<proteinExistence type="inferred from homology"/>
<dbReference type="PANTHER" id="PTHR12428">
    <property type="entry name" value="OXA1"/>
    <property type="match status" value="1"/>
</dbReference>
<dbReference type="InterPro" id="IPR028055">
    <property type="entry name" value="YidC/Oxa/ALB_C"/>
</dbReference>
<dbReference type="GO" id="GO:0051205">
    <property type="term" value="P:protein insertion into membrane"/>
    <property type="evidence" value="ECO:0007669"/>
    <property type="project" value="TreeGrafter"/>
</dbReference>
<keyword evidence="8 13" id="KW-1133">Transmembrane helix</keyword>
<dbReference type="CDD" id="cd19961">
    <property type="entry name" value="EcYidC-like_peri"/>
    <property type="match status" value="1"/>
</dbReference>
<evidence type="ECO:0000259" key="15">
    <source>
        <dbReference type="Pfam" id="PF14849"/>
    </source>
</evidence>
<dbReference type="HAMAP" id="MF_01810">
    <property type="entry name" value="YidC_type1"/>
    <property type="match status" value="1"/>
</dbReference>
<evidence type="ECO:0000256" key="4">
    <source>
        <dbReference type="ARBA" id="ARBA00022448"/>
    </source>
</evidence>
<keyword evidence="10" id="KW-0143">Chaperone</keyword>
<feature type="transmembrane region" description="Helical" evidence="13">
    <location>
        <begin position="351"/>
        <end position="372"/>
    </location>
</feature>
<dbReference type="Gene3D" id="2.70.98.90">
    <property type="match status" value="1"/>
</dbReference>
<dbReference type="GO" id="GO:0015031">
    <property type="term" value="P:protein transport"/>
    <property type="evidence" value="ECO:0007669"/>
    <property type="project" value="UniProtKB-KW"/>
</dbReference>
<sequence>MDTKRLILFVIFSFSIMMLWEAWQRDHAPQIQQADTQAVQSGDVGVPQPVSAQPVAVHEVGFSMQQGERIHVRTDLYQAEIDTTGGDIRQLELLKHRDSKDIGKYFTLFDDHALPAVYVAQSGLIGNGLPSHKVVFSTKGDNFSMQDGHDALEVRLNWDNGKGVQVDKIYTFHRGSYVTDLTYEIHNGGNTPLDPSVYYQIVHDSASDQGTKMMPTFTGAAYFTDAEKFKKISFSAMEKNNLSLNSSDGWIGLVQHYFVSAWIPKAGTAREYYTRHLSDNVYSMGAVSTLGSVAPGATISITARLYAGPQEQSQLLAAAPGMKYTVDYGWLTIIATPLFWILSNIEKLVQNWGVAIILLTVLLKLAFYPLSAASYRSMAHMRELAPRLQKLKEKFGDDRQKLHQAMMELYKTEKINPMGGCLPIVVQIPVFISLYWVLLGNVEMRHAPFVLWIHDLSASDPYYVLPIIMGITMIIQSRLNPTPPDPIQAKVMMFMPVVFSVFFFFFPAGLVLYWVVNNILSITQQWYINRTIGLAAKSKKGHAHS</sequence>
<dbReference type="EMBL" id="MLJW01000287">
    <property type="protein sequence ID" value="OIQ90573.1"/>
    <property type="molecule type" value="Genomic_DNA"/>
</dbReference>
<evidence type="ECO:0000256" key="8">
    <source>
        <dbReference type="ARBA" id="ARBA00022989"/>
    </source>
</evidence>
<dbReference type="PANTHER" id="PTHR12428:SF65">
    <property type="entry name" value="CYTOCHROME C OXIDASE ASSEMBLY PROTEIN COX18, MITOCHONDRIAL"/>
    <property type="match status" value="1"/>
</dbReference>
<evidence type="ECO:0000259" key="14">
    <source>
        <dbReference type="Pfam" id="PF02096"/>
    </source>
</evidence>
<gene>
    <name evidence="16" type="primary">yidC_10</name>
    <name evidence="16" type="ORF">GALL_275420</name>
</gene>
<dbReference type="NCBIfam" id="TIGR03592">
    <property type="entry name" value="yidC_oxa1_cterm"/>
    <property type="match status" value="1"/>
</dbReference>
<evidence type="ECO:0000256" key="1">
    <source>
        <dbReference type="ARBA" id="ARBA00004429"/>
    </source>
</evidence>
<dbReference type="NCBIfam" id="NF002352">
    <property type="entry name" value="PRK01318.1-3"/>
    <property type="match status" value="1"/>
</dbReference>
<dbReference type="Pfam" id="PF02096">
    <property type="entry name" value="60KD_IMP"/>
    <property type="match status" value="1"/>
</dbReference>
<evidence type="ECO:0000256" key="5">
    <source>
        <dbReference type="ARBA" id="ARBA00022475"/>
    </source>
</evidence>
<feature type="domain" description="Membrane insertase YidC N-terminal" evidence="15">
    <location>
        <begin position="69"/>
        <end position="341"/>
    </location>
</feature>
<evidence type="ECO:0000256" key="6">
    <source>
        <dbReference type="ARBA" id="ARBA00022692"/>
    </source>
</evidence>
<keyword evidence="7" id="KW-0653">Protein transport</keyword>
<dbReference type="InterPro" id="IPR028053">
    <property type="entry name" value="Membr_insert_YidC_N"/>
</dbReference>
<evidence type="ECO:0000256" key="3">
    <source>
        <dbReference type="ARBA" id="ARBA00015325"/>
    </source>
</evidence>
<reference evidence="16" key="1">
    <citation type="submission" date="2016-10" db="EMBL/GenBank/DDBJ databases">
        <title>Sequence of Gallionella enrichment culture.</title>
        <authorList>
            <person name="Poehlein A."/>
            <person name="Muehling M."/>
            <person name="Daniel R."/>
        </authorList>
    </citation>
    <scope>NUCLEOTIDE SEQUENCE</scope>
</reference>
<organism evidence="16">
    <name type="scientific">mine drainage metagenome</name>
    <dbReference type="NCBI Taxonomy" id="410659"/>
    <lineage>
        <taxon>unclassified sequences</taxon>
        <taxon>metagenomes</taxon>
        <taxon>ecological metagenomes</taxon>
    </lineage>
</organism>
<feature type="transmembrane region" description="Helical" evidence="13">
    <location>
        <begin position="6"/>
        <end position="23"/>
    </location>
</feature>
<evidence type="ECO:0000256" key="10">
    <source>
        <dbReference type="ARBA" id="ARBA00023186"/>
    </source>
</evidence>